<dbReference type="InterPro" id="IPR016090">
    <property type="entry name" value="PLA2-like_dom"/>
</dbReference>
<dbReference type="SMART" id="SM00085">
    <property type="entry name" value="PA2c"/>
    <property type="match status" value="1"/>
</dbReference>
<feature type="disulfide bond" evidence="6">
    <location>
        <begin position="122"/>
        <end position="142"/>
    </location>
</feature>
<keyword evidence="8" id="KW-0378">Hydrolase</keyword>
<keyword evidence="8" id="KW-0443">Lipid metabolism</keyword>
<comment type="catalytic activity">
    <reaction evidence="8">
        <text>a 1,2-diacyl-sn-glycero-3-phosphocholine + H2O = a 1-acyl-sn-glycero-3-phosphocholine + a fatty acid + H(+)</text>
        <dbReference type="Rhea" id="RHEA:15801"/>
        <dbReference type="ChEBI" id="CHEBI:15377"/>
        <dbReference type="ChEBI" id="CHEBI:15378"/>
        <dbReference type="ChEBI" id="CHEBI:28868"/>
        <dbReference type="ChEBI" id="CHEBI:57643"/>
        <dbReference type="ChEBI" id="CHEBI:58168"/>
        <dbReference type="EC" id="3.1.1.4"/>
    </reaction>
</comment>
<dbReference type="InterPro" id="IPR001211">
    <property type="entry name" value="PLA2"/>
</dbReference>
<dbReference type="InterPro" id="IPR033113">
    <property type="entry name" value="PLA2_histidine"/>
</dbReference>
<organism evidence="10 11">
    <name type="scientific">Patiria miniata</name>
    <name type="common">Bat star</name>
    <name type="synonym">Asterina miniata</name>
    <dbReference type="NCBI Taxonomy" id="46514"/>
    <lineage>
        <taxon>Eukaryota</taxon>
        <taxon>Metazoa</taxon>
        <taxon>Echinodermata</taxon>
        <taxon>Eleutherozoa</taxon>
        <taxon>Asterozoa</taxon>
        <taxon>Asteroidea</taxon>
        <taxon>Valvatacea</taxon>
        <taxon>Valvatida</taxon>
        <taxon>Asterinidae</taxon>
        <taxon>Patiria</taxon>
    </lineage>
</organism>
<evidence type="ECO:0000313" key="11">
    <source>
        <dbReference type="Proteomes" id="UP000887568"/>
    </source>
</evidence>
<feature type="signal peptide" evidence="8">
    <location>
        <begin position="1"/>
        <end position="26"/>
    </location>
</feature>
<reference evidence="10" key="1">
    <citation type="submission" date="2022-11" db="UniProtKB">
        <authorList>
            <consortium name="EnsemblMetazoa"/>
        </authorList>
    </citation>
    <scope>IDENTIFICATION</scope>
</reference>
<dbReference type="GO" id="GO:0016042">
    <property type="term" value="P:lipid catabolic process"/>
    <property type="evidence" value="ECO:0007669"/>
    <property type="project" value="InterPro"/>
</dbReference>
<keyword evidence="3 6" id="KW-1015">Disulfide bond</keyword>
<dbReference type="EnsemblMetazoa" id="XM_038193200.1">
    <property type="protein sequence ID" value="XP_038049128.1"/>
    <property type="gene ID" value="LOC119722837"/>
</dbReference>
<dbReference type="PROSITE" id="PS00118">
    <property type="entry name" value="PA2_HIS"/>
    <property type="match status" value="1"/>
</dbReference>
<evidence type="ECO:0000256" key="6">
    <source>
        <dbReference type="PIRSR" id="PIRSR601211-3"/>
    </source>
</evidence>
<dbReference type="GeneID" id="119722837"/>
<dbReference type="Proteomes" id="UP000887568">
    <property type="component" value="Unplaced"/>
</dbReference>
<keyword evidence="11" id="KW-1185">Reference proteome</keyword>
<evidence type="ECO:0000256" key="3">
    <source>
        <dbReference type="ARBA" id="ARBA00023157"/>
    </source>
</evidence>
<dbReference type="GO" id="GO:0047498">
    <property type="term" value="F:calcium-dependent phospholipase A2 activity"/>
    <property type="evidence" value="ECO:0007669"/>
    <property type="project" value="TreeGrafter"/>
</dbReference>
<feature type="active site" evidence="4">
    <location>
        <position position="145"/>
    </location>
</feature>
<keyword evidence="5" id="KW-0479">Metal-binding</keyword>
<comment type="subcellular location">
    <subcellularLocation>
        <location evidence="1 8">Secreted</location>
    </subcellularLocation>
</comment>
<dbReference type="GO" id="GO:0006644">
    <property type="term" value="P:phospholipid metabolic process"/>
    <property type="evidence" value="ECO:0007669"/>
    <property type="project" value="InterPro"/>
</dbReference>
<dbReference type="SUPFAM" id="SSF48619">
    <property type="entry name" value="Phospholipase A2, PLA2"/>
    <property type="match status" value="1"/>
</dbReference>
<evidence type="ECO:0000256" key="2">
    <source>
        <dbReference type="ARBA" id="ARBA00022525"/>
    </source>
</evidence>
<feature type="disulfide bond" evidence="6">
    <location>
        <begin position="64"/>
        <end position="80"/>
    </location>
</feature>
<feature type="binding site" evidence="5">
    <location>
        <position position="67"/>
    </location>
    <ligand>
        <name>Ca(2+)</name>
        <dbReference type="ChEBI" id="CHEBI:29108"/>
    </ligand>
</feature>
<comment type="similarity">
    <text evidence="7">Belongs to the phospholipase A2 family.</text>
</comment>
<feature type="binding site" evidence="5">
    <location>
        <position position="84"/>
    </location>
    <ligand>
        <name>Ca(2+)</name>
        <dbReference type="ChEBI" id="CHEBI:29108"/>
    </ligand>
</feature>
<dbReference type="RefSeq" id="XP_038049125.1">
    <property type="nucleotide sequence ID" value="XM_038193197.1"/>
</dbReference>
<keyword evidence="8" id="KW-0732">Signal</keyword>
<feature type="binding site" evidence="5">
    <location>
        <position position="63"/>
    </location>
    <ligand>
        <name>Ca(2+)</name>
        <dbReference type="ChEBI" id="CHEBI:29108"/>
    </ligand>
</feature>
<proteinExistence type="inferred from homology"/>
<dbReference type="EnsemblMetazoa" id="XM_038193197.1">
    <property type="protein sequence ID" value="XP_038049125.1"/>
    <property type="gene ID" value="LOC119722835"/>
</dbReference>
<dbReference type="AlphaFoldDB" id="A0A913ZBH0"/>
<evidence type="ECO:0000313" key="10">
    <source>
        <dbReference type="EnsemblMetazoa" id="XP_038049128.1"/>
    </source>
</evidence>
<feature type="disulfide bond" evidence="6">
    <location>
        <begin position="79"/>
        <end position="151"/>
    </location>
</feature>
<evidence type="ECO:0000256" key="5">
    <source>
        <dbReference type="PIRSR" id="PIRSR601211-2"/>
    </source>
</evidence>
<evidence type="ECO:0000256" key="1">
    <source>
        <dbReference type="ARBA" id="ARBA00004613"/>
    </source>
</evidence>
<dbReference type="GO" id="GO:0005509">
    <property type="term" value="F:calcium ion binding"/>
    <property type="evidence" value="ECO:0007669"/>
    <property type="project" value="InterPro"/>
</dbReference>
<dbReference type="Pfam" id="PF00068">
    <property type="entry name" value="Phospholip_A2_1"/>
    <property type="match status" value="1"/>
</dbReference>
<keyword evidence="5 8" id="KW-0106">Calcium</keyword>
<evidence type="ECO:0000256" key="4">
    <source>
        <dbReference type="PIRSR" id="PIRSR601211-1"/>
    </source>
</evidence>
<dbReference type="GO" id="GO:0005543">
    <property type="term" value="F:phospholipid binding"/>
    <property type="evidence" value="ECO:0007669"/>
    <property type="project" value="TreeGrafter"/>
</dbReference>
<evidence type="ECO:0000259" key="9">
    <source>
        <dbReference type="SMART" id="SM00085"/>
    </source>
</evidence>
<protein>
    <recommendedName>
        <fullName evidence="8">Phospholipase A2</fullName>
        <ecNumber evidence="8">3.1.1.4</ecNumber>
    </recommendedName>
</protein>
<dbReference type="GO" id="GO:0005576">
    <property type="term" value="C:extracellular region"/>
    <property type="evidence" value="ECO:0007669"/>
    <property type="project" value="UniProtKB-SubCell"/>
</dbReference>
<accession>A0A913ZBH0</accession>
<evidence type="ECO:0000256" key="8">
    <source>
        <dbReference type="RuleBase" id="RU361236"/>
    </source>
</evidence>
<name>A0A913ZBH0_PATMI</name>
<dbReference type="EC" id="3.1.1.4" evidence="8"/>
<dbReference type="PANTHER" id="PTHR11716:SF100">
    <property type="entry name" value="PHOSPHOLIPASE A2"/>
    <property type="match status" value="1"/>
</dbReference>
<keyword evidence="2 8" id="KW-0964">Secreted</keyword>
<feature type="binding site" evidence="5">
    <location>
        <position position="65"/>
    </location>
    <ligand>
        <name>Ca(2+)</name>
        <dbReference type="ChEBI" id="CHEBI:29108"/>
    </ligand>
</feature>
<dbReference type="PRINTS" id="PR00389">
    <property type="entry name" value="PHPHLIPASEA2"/>
</dbReference>
<dbReference type="InterPro" id="IPR036444">
    <property type="entry name" value="PLipase_A2_dom_sf"/>
</dbReference>
<dbReference type="GeneID" id="119722835"/>
<dbReference type="RefSeq" id="XP_038049128.1">
    <property type="nucleotide sequence ID" value="XM_038193200.1"/>
</dbReference>
<feature type="chain" id="PRO_5039737647" description="Phospholipase A2" evidence="8">
    <location>
        <begin position="27"/>
        <end position="163"/>
    </location>
</feature>
<sequence>MQGLRSVAMKAFTCLALLLCVGCVFATEGELYTYNLIQFGRFVWCLGDLGIFEATADNGYGCYCGLGGQSTPLDDTDRCCVEHDNCYKRAVTKDICRVWDTYAVWYKFEENTDASGKCSIKCKAEDEYSSLITKAKCRAFMCECDRQGAQCFADKRPTFNNSC</sequence>
<evidence type="ECO:0000256" key="7">
    <source>
        <dbReference type="RuleBase" id="RU003654"/>
    </source>
</evidence>
<feature type="domain" description="Phospholipase A2-like central" evidence="9">
    <location>
        <begin position="35"/>
        <end position="163"/>
    </location>
</feature>
<dbReference type="GO" id="GO:0050482">
    <property type="term" value="P:arachidonate secretion"/>
    <property type="evidence" value="ECO:0007669"/>
    <property type="project" value="InterPro"/>
</dbReference>
<comment type="cofactor">
    <cofactor evidence="5">
        <name>Ca(2+)</name>
        <dbReference type="ChEBI" id="CHEBI:29108"/>
    </cofactor>
    <text evidence="5">Binds 1 Ca(2+) ion per subunit.</text>
</comment>
<dbReference type="PANTHER" id="PTHR11716">
    <property type="entry name" value="PHOSPHOLIPASE A2 FAMILY MEMBER"/>
    <property type="match status" value="1"/>
</dbReference>
<dbReference type="Gene3D" id="1.20.90.10">
    <property type="entry name" value="Phospholipase A2 domain"/>
    <property type="match status" value="1"/>
</dbReference>
<dbReference type="OrthoDB" id="5841574at2759"/>
<feature type="active site" evidence="4">
    <location>
        <position position="83"/>
    </location>
</feature>
<feature type="disulfide bond" evidence="6">
    <location>
        <begin position="86"/>
        <end position="144"/>
    </location>
</feature>